<evidence type="ECO:0000313" key="2">
    <source>
        <dbReference type="Proteomes" id="UP000002035"/>
    </source>
</evidence>
<dbReference type="RefSeq" id="XP_002849901.1">
    <property type="nucleotide sequence ID" value="XM_002849855.1"/>
</dbReference>
<dbReference type="HOGENOM" id="CLU_157447_0_0_1"/>
<dbReference type="GeneID" id="9228945"/>
<dbReference type="VEuPathDB" id="FungiDB:MCYG_00005"/>
<keyword evidence="2" id="KW-1185">Reference proteome</keyword>
<sequence>MDADYDSSKPAGWKRRQPLVEPLRASNLTSHVHGVAIIMYLNKEEDFMQPEETKDVAYLLGQLGRFVTRNEVLIRQKKAPTESIVSREEILEVLSVEQRLIFGGMGPQ</sequence>
<proteinExistence type="predicted"/>
<organism evidence="1 2">
    <name type="scientific">Arthroderma otae (strain ATCC MYA-4605 / CBS 113480)</name>
    <name type="common">Microsporum canis</name>
    <dbReference type="NCBI Taxonomy" id="554155"/>
    <lineage>
        <taxon>Eukaryota</taxon>
        <taxon>Fungi</taxon>
        <taxon>Dikarya</taxon>
        <taxon>Ascomycota</taxon>
        <taxon>Pezizomycotina</taxon>
        <taxon>Eurotiomycetes</taxon>
        <taxon>Eurotiomycetidae</taxon>
        <taxon>Onygenales</taxon>
        <taxon>Arthrodermataceae</taxon>
        <taxon>Microsporum</taxon>
    </lineage>
</organism>
<dbReference type="Proteomes" id="UP000002035">
    <property type="component" value="Unassembled WGS sequence"/>
</dbReference>
<protein>
    <submittedName>
        <fullName evidence="1">Uncharacterized protein</fullName>
    </submittedName>
</protein>
<evidence type="ECO:0000313" key="1">
    <source>
        <dbReference type="EMBL" id="EEQ27117.1"/>
    </source>
</evidence>
<dbReference type="OrthoDB" id="4170461at2759"/>
<name>C5FBD3_ARTOC</name>
<reference evidence="2" key="1">
    <citation type="journal article" date="2012" name="MBio">
        <title>Comparative genome analysis of Trichophyton rubrum and related dermatophytes reveals candidate genes involved in infection.</title>
        <authorList>
            <person name="Martinez D.A."/>
            <person name="Oliver B.G."/>
            <person name="Graeser Y."/>
            <person name="Goldberg J.M."/>
            <person name="Li W."/>
            <person name="Martinez-Rossi N.M."/>
            <person name="Monod M."/>
            <person name="Shelest E."/>
            <person name="Barton R.C."/>
            <person name="Birch E."/>
            <person name="Brakhage A.A."/>
            <person name="Chen Z."/>
            <person name="Gurr S.J."/>
            <person name="Heiman D."/>
            <person name="Heitman J."/>
            <person name="Kosti I."/>
            <person name="Rossi A."/>
            <person name="Saif S."/>
            <person name="Samalova M."/>
            <person name="Saunders C.W."/>
            <person name="Shea T."/>
            <person name="Summerbell R.C."/>
            <person name="Xu J."/>
            <person name="Young S."/>
            <person name="Zeng Q."/>
            <person name="Birren B.W."/>
            <person name="Cuomo C.A."/>
            <person name="White T.C."/>
        </authorList>
    </citation>
    <scope>NUCLEOTIDE SEQUENCE [LARGE SCALE GENOMIC DNA]</scope>
    <source>
        <strain evidence="2">ATCC MYA-4605 / CBS 113480</strain>
    </source>
</reference>
<dbReference type="EMBL" id="DS995701">
    <property type="protein sequence ID" value="EEQ27117.1"/>
    <property type="molecule type" value="Genomic_DNA"/>
</dbReference>
<accession>C5FBD3</accession>
<dbReference type="OMA" id="KHCGIAI"/>
<dbReference type="AlphaFoldDB" id="C5FBD3"/>
<gene>
    <name evidence="1" type="ORF">MCYG_00005</name>
</gene>